<dbReference type="SUPFAM" id="SSF56281">
    <property type="entry name" value="Metallo-hydrolase/oxidoreductase"/>
    <property type="match status" value="1"/>
</dbReference>
<dbReference type="GO" id="GO:0016787">
    <property type="term" value="F:hydrolase activity"/>
    <property type="evidence" value="ECO:0007669"/>
    <property type="project" value="UniProtKB-KW"/>
</dbReference>
<dbReference type="STRING" id="1637975.AN957_16830"/>
<keyword evidence="3" id="KW-0378">Hydrolase</keyword>
<dbReference type="SMART" id="SM00849">
    <property type="entry name" value="Lactamase_B"/>
    <property type="match status" value="1"/>
</dbReference>
<dbReference type="SUPFAM" id="SSF81585">
    <property type="entry name" value="PsbU/PolX domain-like"/>
    <property type="match status" value="1"/>
</dbReference>
<dbReference type="InterPro" id="IPR001279">
    <property type="entry name" value="Metallo-B-lactamas"/>
</dbReference>
<feature type="compositionally biased region" description="Basic and acidic residues" evidence="1">
    <location>
        <begin position="321"/>
        <end position="330"/>
    </location>
</feature>
<evidence type="ECO:0000313" key="4">
    <source>
        <dbReference type="Proteomes" id="UP000050996"/>
    </source>
</evidence>
<dbReference type="PROSITE" id="PS51257">
    <property type="entry name" value="PROKAR_LIPOPROTEIN"/>
    <property type="match status" value="1"/>
</dbReference>
<evidence type="ECO:0000313" key="3">
    <source>
        <dbReference type="EMBL" id="KQL20064.1"/>
    </source>
</evidence>
<dbReference type="PATRIC" id="fig|1637975.4.peg.3285"/>
<dbReference type="InterPro" id="IPR036866">
    <property type="entry name" value="RibonucZ/Hydroxyglut_hydro"/>
</dbReference>
<feature type="domain" description="Metallo-beta-lactamase" evidence="2">
    <location>
        <begin position="70"/>
        <end position="265"/>
    </location>
</feature>
<evidence type="ECO:0000259" key="2">
    <source>
        <dbReference type="SMART" id="SM00849"/>
    </source>
</evidence>
<dbReference type="PANTHER" id="PTHR30619">
    <property type="entry name" value="DNA INTERNALIZATION/COMPETENCE PROTEIN COMEC/REC2"/>
    <property type="match status" value="1"/>
</dbReference>
<dbReference type="Gene3D" id="1.10.150.320">
    <property type="entry name" value="Photosystem II 12 kDa extrinsic protein"/>
    <property type="match status" value="1"/>
</dbReference>
<dbReference type="PANTHER" id="PTHR30619:SF7">
    <property type="entry name" value="BETA-LACTAMASE DOMAIN PROTEIN"/>
    <property type="match status" value="1"/>
</dbReference>
<proteinExistence type="predicted"/>
<dbReference type="InterPro" id="IPR052159">
    <property type="entry name" value="Competence_DNA_uptake"/>
</dbReference>
<feature type="region of interest" description="Disordered" evidence="1">
    <location>
        <begin position="321"/>
        <end position="341"/>
    </location>
</feature>
<evidence type="ECO:0000256" key="1">
    <source>
        <dbReference type="SAM" id="MobiDB-lite"/>
    </source>
</evidence>
<dbReference type="Gene3D" id="3.60.15.10">
    <property type="entry name" value="Ribonuclease Z/Hydroxyacylglutathione hydrolase-like"/>
    <property type="match status" value="1"/>
</dbReference>
<dbReference type="EMBL" id="LJIX01000006">
    <property type="protein sequence ID" value="KQL20064.1"/>
    <property type="molecule type" value="Genomic_DNA"/>
</dbReference>
<dbReference type="Pfam" id="PF12836">
    <property type="entry name" value="HHH_3"/>
    <property type="match status" value="1"/>
</dbReference>
<dbReference type="InterPro" id="IPR035681">
    <property type="entry name" value="ComA-like_MBL"/>
</dbReference>
<accession>A0A0Q3QR48</accession>
<dbReference type="CDD" id="cd07731">
    <property type="entry name" value="ComA-like_MBL-fold"/>
    <property type="match status" value="1"/>
</dbReference>
<keyword evidence="4" id="KW-1185">Reference proteome</keyword>
<reference evidence="3 4" key="1">
    <citation type="submission" date="2015-09" db="EMBL/GenBank/DDBJ databases">
        <title>Genome sequencing project for genomic taxonomy and phylogenomics of Bacillus-like bacteria.</title>
        <authorList>
            <person name="Liu B."/>
            <person name="Wang J."/>
            <person name="Zhu Y."/>
            <person name="Liu G."/>
            <person name="Chen Q."/>
            <person name="Chen Z."/>
            <person name="Lan J."/>
            <person name="Che J."/>
            <person name="Ge C."/>
            <person name="Shi H."/>
            <person name="Pan Z."/>
            <person name="Liu X."/>
        </authorList>
    </citation>
    <scope>NUCLEOTIDE SEQUENCE [LARGE SCALE GENOMIC DNA]</scope>
    <source>
        <strain evidence="3 4">FJAT-18043</strain>
    </source>
</reference>
<protein>
    <submittedName>
        <fullName evidence="3">MBL fold metallo-hydrolase</fullName>
    </submittedName>
</protein>
<comment type="caution">
    <text evidence="3">The sequence shown here is derived from an EMBL/GenBank/DDBJ whole genome shotgun (WGS) entry which is preliminary data.</text>
</comment>
<dbReference type="Proteomes" id="UP000050996">
    <property type="component" value="Unassembled WGS sequence"/>
</dbReference>
<dbReference type="AlphaFoldDB" id="A0A0Q3QR48"/>
<name>A0A0Q3QR48_9BACI</name>
<dbReference type="Pfam" id="PF00753">
    <property type="entry name" value="Lactamase_B"/>
    <property type="match status" value="1"/>
</dbReference>
<gene>
    <name evidence="3" type="ORF">AN957_16830</name>
</gene>
<organism evidence="3 4">
    <name type="scientific">Cytobacillus solani</name>
    <dbReference type="NCBI Taxonomy" id="1637975"/>
    <lineage>
        <taxon>Bacteria</taxon>
        <taxon>Bacillati</taxon>
        <taxon>Bacillota</taxon>
        <taxon>Bacilli</taxon>
        <taxon>Bacillales</taxon>
        <taxon>Bacillaceae</taxon>
        <taxon>Cytobacillus</taxon>
    </lineage>
</organism>
<sequence>MRGKVMLINIRKFLIFFLVFIILGGCATNPTFINDKGLEEHSQATKTISEEVGQNKLENELTVHYINVGQADSTFLQFTDGGKNHAILIDAGDFNANDVIQYLHSQNITDIDIAIGTHPDADHIGQLDKVITQFTVGEVWLSGNPSSSQTFQRVLEAIDETGAEYEEPRMGDHYEVGPLKIDVLYPKELTGKTNEESISLKLTYGDVRFVFTGDAAAENELEMIASGINVEADILQLGHHGSSTSTSKEFLQAVKPQAAIYSAGVDNSYGHPHQEVVSLIQKSGIDLYGTNVHGTIIVTTDGSSYSIKAEHEGKIIPSAQKKTETMKSPDEQPPVIKQKQPNNSCIDINHASQEQVEKIIHIGPERADDLIKLRPYESVEDLSRIKGIGPARIKEIQSEGIACVGG</sequence>